<dbReference type="AlphaFoldDB" id="A0A7C5YZS5"/>
<name>A0A7C5YZS5_9CREN</name>
<organism evidence="1">
    <name type="scientific">Ignisphaera aggregans</name>
    <dbReference type="NCBI Taxonomy" id="334771"/>
    <lineage>
        <taxon>Archaea</taxon>
        <taxon>Thermoproteota</taxon>
        <taxon>Thermoprotei</taxon>
        <taxon>Desulfurococcales</taxon>
        <taxon>Desulfurococcaceae</taxon>
        <taxon>Ignisphaera</taxon>
    </lineage>
</organism>
<protein>
    <submittedName>
        <fullName evidence="1">Uncharacterized protein</fullName>
    </submittedName>
</protein>
<comment type="caution">
    <text evidence="1">The sequence shown here is derived from an EMBL/GenBank/DDBJ whole genome shotgun (WGS) entry which is preliminary data.</text>
</comment>
<gene>
    <name evidence="1" type="ORF">ENL47_07190</name>
</gene>
<dbReference type="EMBL" id="DRUB01000139">
    <property type="protein sequence ID" value="HHR96580.1"/>
    <property type="molecule type" value="Genomic_DNA"/>
</dbReference>
<proteinExistence type="predicted"/>
<reference evidence="1" key="1">
    <citation type="journal article" date="2020" name="mSystems">
        <title>Genome- and Community-Level Interaction Insights into Carbon Utilization and Element Cycling Functions of Hydrothermarchaeota in Hydrothermal Sediment.</title>
        <authorList>
            <person name="Zhou Z."/>
            <person name="Liu Y."/>
            <person name="Xu W."/>
            <person name="Pan J."/>
            <person name="Luo Z.H."/>
            <person name="Li M."/>
        </authorList>
    </citation>
    <scope>NUCLEOTIDE SEQUENCE [LARGE SCALE GENOMIC DNA]</scope>
    <source>
        <strain evidence="1">SpSt-1</strain>
    </source>
</reference>
<accession>A0A7C5YZS5</accession>
<evidence type="ECO:0000313" key="1">
    <source>
        <dbReference type="EMBL" id="HHR96580.1"/>
    </source>
</evidence>
<sequence>MIKILVGTIVGEYVAIEVKAEGAVELLNILRKTLNKGGNDVDDTIRMIQHFDVFYNIMHKKFKEYLTPRKDVGDLIKGNVLVDRIKLIKKDSEKYVVIVFDKSISKEKLLNILSSLGYEIVNV</sequence>